<dbReference type="PANTHER" id="PTHR43591">
    <property type="entry name" value="METHYLTRANSFERASE"/>
    <property type="match status" value="1"/>
</dbReference>
<feature type="compositionally biased region" description="Pro residues" evidence="1">
    <location>
        <begin position="75"/>
        <end position="85"/>
    </location>
</feature>
<dbReference type="GO" id="GO:0008168">
    <property type="term" value="F:methyltransferase activity"/>
    <property type="evidence" value="ECO:0007669"/>
    <property type="project" value="TreeGrafter"/>
</dbReference>
<evidence type="ECO:0000259" key="2">
    <source>
        <dbReference type="Pfam" id="PF13649"/>
    </source>
</evidence>
<protein>
    <recommendedName>
        <fullName evidence="2">Methyltransferase domain-containing protein</fullName>
    </recommendedName>
</protein>
<dbReference type="SUPFAM" id="SSF53335">
    <property type="entry name" value="S-adenosyl-L-methionine-dependent methyltransferases"/>
    <property type="match status" value="1"/>
</dbReference>
<accession>A0A077WBU8</accession>
<dbReference type="EMBL" id="LK023314">
    <property type="protein sequence ID" value="CDS04064.1"/>
    <property type="molecule type" value="Genomic_DNA"/>
</dbReference>
<evidence type="ECO:0000256" key="1">
    <source>
        <dbReference type="SAM" id="MobiDB-lite"/>
    </source>
</evidence>
<reference evidence="3" key="1">
    <citation type="journal article" date="2014" name="Genome Announc.">
        <title>De novo whole-genome sequence and genome annotation of Lichtheimia ramosa.</title>
        <authorList>
            <person name="Linde J."/>
            <person name="Schwartze V."/>
            <person name="Binder U."/>
            <person name="Lass-Florl C."/>
            <person name="Voigt K."/>
            <person name="Horn F."/>
        </authorList>
    </citation>
    <scope>NUCLEOTIDE SEQUENCE</scope>
    <source>
        <strain evidence="3">JMRC FSU:6197</strain>
    </source>
</reference>
<dbReference type="CDD" id="cd02440">
    <property type="entry name" value="AdoMet_MTases"/>
    <property type="match status" value="1"/>
</dbReference>
<proteinExistence type="predicted"/>
<dbReference type="OrthoDB" id="2013972at2759"/>
<dbReference type="Gene3D" id="3.40.50.150">
    <property type="entry name" value="Vaccinia Virus protein VP39"/>
    <property type="match status" value="1"/>
</dbReference>
<feature type="compositionally biased region" description="Low complexity" evidence="1">
    <location>
        <begin position="38"/>
        <end position="55"/>
    </location>
</feature>
<name>A0A077WBU8_9FUNG</name>
<feature type="domain" description="Methyltransferase" evidence="2">
    <location>
        <begin position="224"/>
        <end position="317"/>
    </location>
</feature>
<dbReference type="Pfam" id="PF13649">
    <property type="entry name" value="Methyltransf_25"/>
    <property type="match status" value="1"/>
</dbReference>
<dbReference type="InterPro" id="IPR029063">
    <property type="entry name" value="SAM-dependent_MTases_sf"/>
</dbReference>
<evidence type="ECO:0000313" key="3">
    <source>
        <dbReference type="EMBL" id="CDS04064.1"/>
    </source>
</evidence>
<dbReference type="PANTHER" id="PTHR43591:SF24">
    <property type="entry name" value="2-METHOXY-6-POLYPRENYL-1,4-BENZOQUINOL METHYLASE, MITOCHONDRIAL"/>
    <property type="match status" value="1"/>
</dbReference>
<sequence>MLSSYYPMADREPFHAAVDKLMPMRPIDYALPPLMMRSRSSSATSSEATPVSEEAISNLRRNNTSEKSIRQRAVPTPPPRAPLPPTPRPCIMHHHQLSCHPKSPTVGSILASIPKRPTTPASTIHDIRRPSSTVQLPPTCSQNLRTSPSLRTMISSANLKMKRQRQQQQHANAYGYILEQNHTEQDRLVAQHYLLRMMFGGVDYNAPVSLDNSNSFGTKSNAVVLDVGCGPGAWTMEMATAFPKATFIGIDKDDFFPQDIKPKNCHFRQYTIGEDGMLPFPDNSFDFIYQRDFNWALTTDMWTRLINEYMRILKPGGWIELVEADVETKSSTRMECAMNDKLLEGMALRHQEPHIARHLSTLLAVNGFRRVQSQFQSFPLGWDKEQVEEKQGDTLTPSEVAHQQKQKRIRSELARLAASQYLFLLQSLRPWLSLVMNLSTDKYNNYIIGLPEEWRQGQTYTNWHCATAQKPPSNRF</sequence>
<gene>
    <name evidence="3" type="ORF">LRAMOSA07019</name>
</gene>
<organism evidence="3">
    <name type="scientific">Lichtheimia ramosa</name>
    <dbReference type="NCBI Taxonomy" id="688394"/>
    <lineage>
        <taxon>Eukaryota</taxon>
        <taxon>Fungi</taxon>
        <taxon>Fungi incertae sedis</taxon>
        <taxon>Mucoromycota</taxon>
        <taxon>Mucoromycotina</taxon>
        <taxon>Mucoromycetes</taxon>
        <taxon>Mucorales</taxon>
        <taxon>Lichtheimiaceae</taxon>
        <taxon>Lichtheimia</taxon>
    </lineage>
</organism>
<feature type="region of interest" description="Disordered" evidence="1">
    <location>
        <begin position="38"/>
        <end position="85"/>
    </location>
</feature>
<dbReference type="InterPro" id="IPR041698">
    <property type="entry name" value="Methyltransf_25"/>
</dbReference>
<dbReference type="AlphaFoldDB" id="A0A077WBU8"/>